<dbReference type="RefSeq" id="XP_008871569.1">
    <property type="nucleotide sequence ID" value="XM_008873347.1"/>
</dbReference>
<evidence type="ECO:0000256" key="1">
    <source>
        <dbReference type="SAM" id="MobiDB-lite"/>
    </source>
</evidence>
<sequence>MNRPIRRRNLEVLAADLGADLAILLASPPKHKPWTPPMAIAESAALVAKKARTDPPKPSVASTAKTAKSTPQRTEWTPVARTKGKRTADTTVKISPRTWETKGFYGALANSMKLKITKTTSVVDSSP</sequence>
<gene>
    <name evidence="2" type="ORF">H310_07839</name>
</gene>
<organism evidence="2">
    <name type="scientific">Aphanomyces invadans</name>
    <dbReference type="NCBI Taxonomy" id="157072"/>
    <lineage>
        <taxon>Eukaryota</taxon>
        <taxon>Sar</taxon>
        <taxon>Stramenopiles</taxon>
        <taxon>Oomycota</taxon>
        <taxon>Saprolegniomycetes</taxon>
        <taxon>Saprolegniales</taxon>
        <taxon>Verrucalvaceae</taxon>
        <taxon>Aphanomyces</taxon>
    </lineage>
</organism>
<protein>
    <submittedName>
        <fullName evidence="2">Uncharacterized protein</fullName>
    </submittedName>
</protein>
<name>A0A024U0J7_9STRA</name>
<proteinExistence type="predicted"/>
<reference evidence="2" key="1">
    <citation type="submission" date="2013-12" db="EMBL/GenBank/DDBJ databases">
        <title>The Genome Sequence of Aphanomyces invadans NJM9701.</title>
        <authorList>
            <consortium name="The Broad Institute Genomics Platform"/>
            <person name="Russ C."/>
            <person name="Tyler B."/>
            <person name="van West P."/>
            <person name="Dieguez-Uribeondo J."/>
            <person name="Young S.K."/>
            <person name="Zeng Q."/>
            <person name="Gargeya S."/>
            <person name="Fitzgerald M."/>
            <person name="Abouelleil A."/>
            <person name="Alvarado L."/>
            <person name="Chapman S.B."/>
            <person name="Gainer-Dewar J."/>
            <person name="Goldberg J."/>
            <person name="Griggs A."/>
            <person name="Gujja S."/>
            <person name="Hansen M."/>
            <person name="Howarth C."/>
            <person name="Imamovic A."/>
            <person name="Ireland A."/>
            <person name="Larimer J."/>
            <person name="McCowan C."/>
            <person name="Murphy C."/>
            <person name="Pearson M."/>
            <person name="Poon T.W."/>
            <person name="Priest M."/>
            <person name="Roberts A."/>
            <person name="Saif S."/>
            <person name="Shea T."/>
            <person name="Sykes S."/>
            <person name="Wortman J."/>
            <person name="Nusbaum C."/>
            <person name="Birren B."/>
        </authorList>
    </citation>
    <scope>NUCLEOTIDE SEQUENCE [LARGE SCALE GENOMIC DNA]</scope>
    <source>
        <strain evidence="2">NJM9701</strain>
    </source>
</reference>
<dbReference type="EMBL" id="KI913966">
    <property type="protein sequence ID" value="ETV99793.1"/>
    <property type="molecule type" value="Genomic_DNA"/>
</dbReference>
<dbReference type="AlphaFoldDB" id="A0A024U0J7"/>
<dbReference type="GeneID" id="20084889"/>
<evidence type="ECO:0000313" key="2">
    <source>
        <dbReference type="EMBL" id="ETV99793.1"/>
    </source>
</evidence>
<feature type="compositionally biased region" description="Polar residues" evidence="1">
    <location>
        <begin position="60"/>
        <end position="75"/>
    </location>
</feature>
<feature type="region of interest" description="Disordered" evidence="1">
    <location>
        <begin position="49"/>
        <end position="92"/>
    </location>
</feature>
<dbReference type="VEuPathDB" id="FungiDB:H310_07839"/>
<accession>A0A024U0J7</accession>